<proteinExistence type="predicted"/>
<keyword evidence="2" id="KW-0413">Isomerase</keyword>
<dbReference type="Gene3D" id="1.20.120.450">
    <property type="entry name" value="dinb family like domain"/>
    <property type="match status" value="1"/>
</dbReference>
<evidence type="ECO:0000259" key="1">
    <source>
        <dbReference type="Pfam" id="PF11716"/>
    </source>
</evidence>
<gene>
    <name evidence="2" type="ORF">GCM10022399_22330</name>
</gene>
<dbReference type="GO" id="GO:0016853">
    <property type="term" value="F:isomerase activity"/>
    <property type="evidence" value="ECO:0007669"/>
    <property type="project" value="UniProtKB-KW"/>
</dbReference>
<evidence type="ECO:0000313" key="3">
    <source>
        <dbReference type="Proteomes" id="UP001501468"/>
    </source>
</evidence>
<sequence>MTTKTIARADDVWDAIDDQRARTADLLEQLTADQWDHPSLCEGWAVRHVAAHLTLQQQRLGDFATFIARHPRMLRSLTLNATIHDSAVIQARVLSSAEIVARIRSMIDSRKHNVGVTPLETLTDILVHSQDMAIPLGLDLAMRPASATLAATRRWDTRDSWLNKVFRRIPLDGYRLAATDTDWTRGAGLEVAGPIAAILLLLTGRSVALDRLTGAGVDALRPVVSSSS</sequence>
<dbReference type="SUPFAM" id="SSF109854">
    <property type="entry name" value="DinB/YfiT-like putative metalloenzymes"/>
    <property type="match status" value="1"/>
</dbReference>
<dbReference type="InterPro" id="IPR017517">
    <property type="entry name" value="Maleyloyr_isom"/>
</dbReference>
<dbReference type="InterPro" id="IPR024344">
    <property type="entry name" value="MDMPI_metal-binding"/>
</dbReference>
<comment type="caution">
    <text evidence="2">The sequence shown here is derived from an EMBL/GenBank/DDBJ whole genome shotgun (WGS) entry which is preliminary data.</text>
</comment>
<feature type="domain" description="Mycothiol-dependent maleylpyruvate isomerase metal-binding" evidence="1">
    <location>
        <begin position="18"/>
        <end position="111"/>
    </location>
</feature>
<organism evidence="2 3">
    <name type="scientific">Terrabacter ginsenosidimutans</name>
    <dbReference type="NCBI Taxonomy" id="490575"/>
    <lineage>
        <taxon>Bacteria</taxon>
        <taxon>Bacillati</taxon>
        <taxon>Actinomycetota</taxon>
        <taxon>Actinomycetes</taxon>
        <taxon>Micrococcales</taxon>
        <taxon>Intrasporangiaceae</taxon>
        <taxon>Terrabacter</taxon>
    </lineage>
</organism>
<dbReference type="Proteomes" id="UP001501468">
    <property type="component" value="Unassembled WGS sequence"/>
</dbReference>
<dbReference type="Pfam" id="PF11716">
    <property type="entry name" value="MDMPI_N"/>
    <property type="match status" value="1"/>
</dbReference>
<keyword evidence="3" id="KW-1185">Reference proteome</keyword>
<reference evidence="3" key="1">
    <citation type="journal article" date="2019" name="Int. J. Syst. Evol. Microbiol.">
        <title>The Global Catalogue of Microorganisms (GCM) 10K type strain sequencing project: providing services to taxonomists for standard genome sequencing and annotation.</title>
        <authorList>
            <consortium name="The Broad Institute Genomics Platform"/>
            <consortium name="The Broad Institute Genome Sequencing Center for Infectious Disease"/>
            <person name="Wu L."/>
            <person name="Ma J."/>
        </authorList>
    </citation>
    <scope>NUCLEOTIDE SEQUENCE [LARGE SCALE GENOMIC DNA]</scope>
    <source>
        <strain evidence="3">JCM 17125</strain>
    </source>
</reference>
<evidence type="ECO:0000313" key="2">
    <source>
        <dbReference type="EMBL" id="GAA3705156.1"/>
    </source>
</evidence>
<dbReference type="InterPro" id="IPR034660">
    <property type="entry name" value="DinB/YfiT-like"/>
</dbReference>
<name>A0ABP7DJ84_9MICO</name>
<accession>A0ABP7DJ84</accession>
<dbReference type="RefSeq" id="WP_344945912.1">
    <property type="nucleotide sequence ID" value="NZ_BAABDC010000003.1"/>
</dbReference>
<dbReference type="NCBIfam" id="TIGR03083">
    <property type="entry name" value="maleylpyruvate isomerase family mycothiol-dependent enzyme"/>
    <property type="match status" value="1"/>
</dbReference>
<protein>
    <submittedName>
        <fullName evidence="2">Maleylpyruvate isomerase family mycothiol-dependent enzyme</fullName>
    </submittedName>
</protein>
<dbReference type="EMBL" id="BAABDC010000003">
    <property type="protein sequence ID" value="GAA3705156.1"/>
    <property type="molecule type" value="Genomic_DNA"/>
</dbReference>